<evidence type="ECO:0000313" key="2">
    <source>
        <dbReference type="EMBL" id="CAH0534012.1"/>
    </source>
</evidence>
<dbReference type="EMBL" id="CAKLDI010000001">
    <property type="protein sequence ID" value="CAH0534012.1"/>
    <property type="molecule type" value="Genomic_DNA"/>
</dbReference>
<name>A0ABM8ZVI2_9VIBR</name>
<reference evidence="2" key="1">
    <citation type="submission" date="2021-11" db="EMBL/GenBank/DDBJ databases">
        <authorList>
            <person name="Rodrigo-Torres L."/>
            <person name="Arahal R. D."/>
            <person name="Lucena T."/>
        </authorList>
    </citation>
    <scope>NUCLEOTIDE SEQUENCE</scope>
    <source>
        <strain evidence="2">CECT 7929</strain>
    </source>
</reference>
<proteinExistence type="predicted"/>
<organism evidence="2 3">
    <name type="scientific">Vibrio stylophorae</name>
    <dbReference type="NCBI Taxonomy" id="659351"/>
    <lineage>
        <taxon>Bacteria</taxon>
        <taxon>Pseudomonadati</taxon>
        <taxon>Pseudomonadota</taxon>
        <taxon>Gammaproteobacteria</taxon>
        <taxon>Vibrionales</taxon>
        <taxon>Vibrionaceae</taxon>
        <taxon>Vibrio</taxon>
    </lineage>
</organism>
<evidence type="ECO:0000313" key="3">
    <source>
        <dbReference type="Proteomes" id="UP000838672"/>
    </source>
</evidence>
<keyword evidence="3" id="KW-1185">Reference proteome</keyword>
<sequence length="64" mass="7448">MKRTSYGQLTYHLSDKSPTNGRSCIKHTGEHYPSAQRDMHSNPYKYGTRFILFFRPTLSSENAH</sequence>
<gene>
    <name evidence="2" type="ORF">VST7929_01894</name>
</gene>
<protein>
    <submittedName>
        <fullName evidence="2">Uncharacterized protein</fullName>
    </submittedName>
</protein>
<comment type="caution">
    <text evidence="2">The sequence shown here is derived from an EMBL/GenBank/DDBJ whole genome shotgun (WGS) entry which is preliminary data.</text>
</comment>
<feature type="region of interest" description="Disordered" evidence="1">
    <location>
        <begin position="1"/>
        <end position="39"/>
    </location>
</feature>
<evidence type="ECO:0000256" key="1">
    <source>
        <dbReference type="SAM" id="MobiDB-lite"/>
    </source>
</evidence>
<dbReference type="Proteomes" id="UP000838672">
    <property type="component" value="Unassembled WGS sequence"/>
</dbReference>
<accession>A0ABM8ZVI2</accession>